<gene>
    <name evidence="4" type="ORF">FME95_07770</name>
</gene>
<dbReference type="PANTHER" id="PTHR30328:SF54">
    <property type="entry name" value="HTH-TYPE TRANSCRIPTIONAL REPRESSOR SCO4008"/>
    <property type="match status" value="1"/>
</dbReference>
<dbReference type="PANTHER" id="PTHR30328">
    <property type="entry name" value="TRANSCRIPTIONAL REPRESSOR"/>
    <property type="match status" value="1"/>
</dbReference>
<comment type="caution">
    <text evidence="4">The sequence shown here is derived from an EMBL/GenBank/DDBJ whole genome shotgun (WGS) entry which is preliminary data.</text>
</comment>
<protein>
    <submittedName>
        <fullName evidence="4">TetR family transcriptional regulator</fullName>
    </submittedName>
</protein>
<dbReference type="AlphaFoldDB" id="A0A5C8ZDW8"/>
<feature type="DNA-binding region" description="H-T-H motif" evidence="2">
    <location>
        <begin position="22"/>
        <end position="41"/>
    </location>
</feature>
<evidence type="ECO:0000313" key="5">
    <source>
        <dbReference type="Proteomes" id="UP000321764"/>
    </source>
</evidence>
<dbReference type="SUPFAM" id="SSF48498">
    <property type="entry name" value="Tetracyclin repressor-like, C-terminal domain"/>
    <property type="match status" value="1"/>
</dbReference>
<dbReference type="Gene3D" id="1.10.10.60">
    <property type="entry name" value="Homeodomain-like"/>
    <property type="match status" value="1"/>
</dbReference>
<keyword evidence="1 2" id="KW-0238">DNA-binding</keyword>
<reference evidence="4 5" key="1">
    <citation type="submission" date="2019-07" db="EMBL/GenBank/DDBJ databases">
        <title>Reinekea sp. strain SSH23 genome sequencing and assembly.</title>
        <authorList>
            <person name="Kim I."/>
        </authorList>
    </citation>
    <scope>NUCLEOTIDE SEQUENCE [LARGE SCALE GENOMIC DNA]</scope>
    <source>
        <strain evidence="4 5">SSH23</strain>
    </source>
</reference>
<dbReference type="Pfam" id="PF08362">
    <property type="entry name" value="TetR_C_3"/>
    <property type="match status" value="1"/>
</dbReference>
<dbReference type="EMBL" id="VKAD01000001">
    <property type="protein sequence ID" value="TXR54990.1"/>
    <property type="molecule type" value="Genomic_DNA"/>
</dbReference>
<accession>A0A5C8ZDW8</accession>
<evidence type="ECO:0000256" key="1">
    <source>
        <dbReference type="ARBA" id="ARBA00023125"/>
    </source>
</evidence>
<dbReference type="Proteomes" id="UP000321764">
    <property type="component" value="Unassembled WGS sequence"/>
</dbReference>
<dbReference type="InterPro" id="IPR036271">
    <property type="entry name" value="Tet_transcr_reg_TetR-rel_C_sf"/>
</dbReference>
<dbReference type="PRINTS" id="PR00455">
    <property type="entry name" value="HTHTETR"/>
</dbReference>
<dbReference type="Pfam" id="PF00440">
    <property type="entry name" value="TetR_N"/>
    <property type="match status" value="1"/>
</dbReference>
<organism evidence="4 5">
    <name type="scientific">Reinekea thalattae</name>
    <dbReference type="NCBI Taxonomy" id="2593301"/>
    <lineage>
        <taxon>Bacteria</taxon>
        <taxon>Pseudomonadati</taxon>
        <taxon>Pseudomonadota</taxon>
        <taxon>Gammaproteobacteria</taxon>
        <taxon>Oceanospirillales</taxon>
        <taxon>Saccharospirillaceae</taxon>
        <taxon>Reinekea</taxon>
    </lineage>
</organism>
<evidence type="ECO:0000256" key="2">
    <source>
        <dbReference type="PROSITE-ProRule" id="PRU00335"/>
    </source>
</evidence>
<dbReference type="SUPFAM" id="SSF46689">
    <property type="entry name" value="Homeodomain-like"/>
    <property type="match status" value="1"/>
</dbReference>
<dbReference type="Gene3D" id="1.10.357.10">
    <property type="entry name" value="Tetracycline Repressor, domain 2"/>
    <property type="match status" value="1"/>
</dbReference>
<dbReference type="InterPro" id="IPR013573">
    <property type="entry name" value="Tscrpt_reg_YcdC_C"/>
</dbReference>
<dbReference type="GO" id="GO:0045892">
    <property type="term" value="P:negative regulation of DNA-templated transcription"/>
    <property type="evidence" value="ECO:0007669"/>
    <property type="project" value="InterPro"/>
</dbReference>
<feature type="domain" description="HTH tetR-type" evidence="3">
    <location>
        <begin position="1"/>
        <end position="59"/>
    </location>
</feature>
<dbReference type="PROSITE" id="PS50977">
    <property type="entry name" value="HTH_TETR_2"/>
    <property type="match status" value="1"/>
</dbReference>
<proteinExistence type="predicted"/>
<dbReference type="InterPro" id="IPR009057">
    <property type="entry name" value="Homeodomain-like_sf"/>
</dbReference>
<evidence type="ECO:0000313" key="4">
    <source>
        <dbReference type="EMBL" id="TXR54990.1"/>
    </source>
</evidence>
<evidence type="ECO:0000259" key="3">
    <source>
        <dbReference type="PROSITE" id="PS50977"/>
    </source>
</evidence>
<dbReference type="InterPro" id="IPR001647">
    <property type="entry name" value="HTH_TetR"/>
</dbReference>
<dbReference type="OrthoDB" id="6860332at2"/>
<dbReference type="InterPro" id="IPR050109">
    <property type="entry name" value="HTH-type_TetR-like_transc_reg"/>
</dbReference>
<keyword evidence="5" id="KW-1185">Reference proteome</keyword>
<dbReference type="GO" id="GO:0003677">
    <property type="term" value="F:DNA binding"/>
    <property type="evidence" value="ECO:0007669"/>
    <property type="project" value="UniProtKB-UniRule"/>
</dbReference>
<name>A0A5C8ZDW8_9GAMM</name>
<sequence>METNILRGAEKVFAEFGFHGSTMDRIADNVGISKQNLLYYYPSKERLYRTVLQNIVDLWLERMTFADEPSQSPEQIIANYVRGKLELSRDYPTASKVFAMEVIAGAPIIKDYLQTRLKPLFDKDIKLVRRWVRNKQLSSIKPEHLFFSIWAMTQTYADFSVQIELMMGKPKLEQKDFDHATEFLTTMILRGIVDPK</sequence>